<feature type="region of interest" description="Disordered" evidence="1">
    <location>
        <begin position="121"/>
        <end position="146"/>
    </location>
</feature>
<evidence type="ECO:0000313" key="3">
    <source>
        <dbReference type="Proteomes" id="UP001500307"/>
    </source>
</evidence>
<evidence type="ECO:0000256" key="1">
    <source>
        <dbReference type="SAM" id="MobiDB-lite"/>
    </source>
</evidence>
<organism evidence="2 3">
    <name type="scientific">Micromonospora coerulea</name>
    <dbReference type="NCBI Taxonomy" id="47856"/>
    <lineage>
        <taxon>Bacteria</taxon>
        <taxon>Bacillati</taxon>
        <taxon>Actinomycetota</taxon>
        <taxon>Actinomycetes</taxon>
        <taxon>Micromonosporales</taxon>
        <taxon>Micromonosporaceae</taxon>
        <taxon>Micromonospora</taxon>
    </lineage>
</organism>
<feature type="region of interest" description="Disordered" evidence="1">
    <location>
        <begin position="1"/>
        <end position="70"/>
    </location>
</feature>
<accession>A0ABP8SDA7</accession>
<dbReference type="InterPro" id="IPR028974">
    <property type="entry name" value="TSP_type-3_rpt"/>
</dbReference>
<dbReference type="SUPFAM" id="SSF103647">
    <property type="entry name" value="TSP type-3 repeat"/>
    <property type="match status" value="1"/>
</dbReference>
<dbReference type="EMBL" id="BAABGU010000006">
    <property type="protein sequence ID" value="GAA4566106.1"/>
    <property type="molecule type" value="Genomic_DNA"/>
</dbReference>
<feature type="compositionally biased region" description="Gly residues" evidence="1">
    <location>
        <begin position="20"/>
        <end position="31"/>
    </location>
</feature>
<protein>
    <recommendedName>
        <fullName evidence="4">EF-hand domain-containing protein</fullName>
    </recommendedName>
</protein>
<name>A0ABP8SDA7_9ACTN</name>
<proteinExistence type="predicted"/>
<sequence length="146" mass="15493">MTRGVSATPGRPLRSFMGATLGGSGRPGMRGGWPDRVQTAVNVKGRTDMSQAPESAERTESTETVETRGDERVDLLRADTNNDGKTDVWVVDTDGDGKADLFQFDTDGDGKVDITMVDIDEDGTPDEVVDGDGGIPPAEHSPTVQV</sequence>
<comment type="caution">
    <text evidence="2">The sequence shown here is derived from an EMBL/GenBank/DDBJ whole genome shotgun (WGS) entry which is preliminary data.</text>
</comment>
<feature type="compositionally biased region" description="Acidic residues" evidence="1">
    <location>
        <begin position="121"/>
        <end position="130"/>
    </location>
</feature>
<reference evidence="3" key="1">
    <citation type="journal article" date="2019" name="Int. J. Syst. Evol. Microbiol.">
        <title>The Global Catalogue of Microorganisms (GCM) 10K type strain sequencing project: providing services to taxonomists for standard genome sequencing and annotation.</title>
        <authorList>
            <consortium name="The Broad Institute Genomics Platform"/>
            <consortium name="The Broad Institute Genome Sequencing Center for Infectious Disease"/>
            <person name="Wu L."/>
            <person name="Ma J."/>
        </authorList>
    </citation>
    <scope>NUCLEOTIDE SEQUENCE [LARGE SCALE GENOMIC DNA]</scope>
    <source>
        <strain evidence="3">JCM 3175</strain>
    </source>
</reference>
<dbReference type="Proteomes" id="UP001500307">
    <property type="component" value="Unassembled WGS sequence"/>
</dbReference>
<feature type="compositionally biased region" description="Basic and acidic residues" evidence="1">
    <location>
        <begin position="55"/>
        <end position="70"/>
    </location>
</feature>
<gene>
    <name evidence="2" type="ORF">GCM10023176_15590</name>
</gene>
<keyword evidence="3" id="KW-1185">Reference proteome</keyword>
<evidence type="ECO:0000313" key="2">
    <source>
        <dbReference type="EMBL" id="GAA4566106.1"/>
    </source>
</evidence>
<evidence type="ECO:0008006" key="4">
    <source>
        <dbReference type="Google" id="ProtNLM"/>
    </source>
</evidence>